<feature type="region of interest" description="Disordered" evidence="1">
    <location>
        <begin position="14"/>
        <end position="45"/>
    </location>
</feature>
<dbReference type="AlphaFoldDB" id="A0A3S5ANW2"/>
<gene>
    <name evidence="2" type="ORF">PXEA_LOCUS34962</name>
</gene>
<name>A0A3S5ANW2_9PLAT</name>
<evidence type="ECO:0000313" key="2">
    <source>
        <dbReference type="EMBL" id="VEL41522.1"/>
    </source>
</evidence>
<evidence type="ECO:0000256" key="1">
    <source>
        <dbReference type="SAM" id="MobiDB-lite"/>
    </source>
</evidence>
<comment type="caution">
    <text evidence="2">The sequence shown here is derived from an EMBL/GenBank/DDBJ whole genome shotgun (WGS) entry which is preliminary data.</text>
</comment>
<proteinExistence type="predicted"/>
<accession>A0A3S5ANW2</accession>
<reference evidence="2" key="1">
    <citation type="submission" date="2018-11" db="EMBL/GenBank/DDBJ databases">
        <authorList>
            <consortium name="Pathogen Informatics"/>
        </authorList>
    </citation>
    <scope>NUCLEOTIDE SEQUENCE</scope>
</reference>
<protein>
    <submittedName>
        <fullName evidence="2">Uncharacterized protein</fullName>
    </submittedName>
</protein>
<dbReference type="EMBL" id="CAAALY010269729">
    <property type="protein sequence ID" value="VEL41522.1"/>
    <property type="molecule type" value="Genomic_DNA"/>
</dbReference>
<feature type="compositionally biased region" description="Basic and acidic residues" evidence="1">
    <location>
        <begin position="35"/>
        <end position="45"/>
    </location>
</feature>
<organism evidence="2 3">
    <name type="scientific">Protopolystoma xenopodis</name>
    <dbReference type="NCBI Taxonomy" id="117903"/>
    <lineage>
        <taxon>Eukaryota</taxon>
        <taxon>Metazoa</taxon>
        <taxon>Spiralia</taxon>
        <taxon>Lophotrochozoa</taxon>
        <taxon>Platyhelminthes</taxon>
        <taxon>Monogenea</taxon>
        <taxon>Polyopisthocotylea</taxon>
        <taxon>Polystomatidea</taxon>
        <taxon>Polystomatidae</taxon>
        <taxon>Protopolystoma</taxon>
    </lineage>
</organism>
<dbReference type="Proteomes" id="UP000784294">
    <property type="component" value="Unassembled WGS sequence"/>
</dbReference>
<keyword evidence="3" id="KW-1185">Reference proteome</keyword>
<sequence>MSSLLTLSNLQHWPVPRWGRPSVRPRTLGSPVSMARERERERERG</sequence>
<evidence type="ECO:0000313" key="3">
    <source>
        <dbReference type="Proteomes" id="UP000784294"/>
    </source>
</evidence>